<protein>
    <submittedName>
        <fullName evidence="1">Uncharacterized protein</fullName>
    </submittedName>
</protein>
<dbReference type="AlphaFoldDB" id="Q8U518"/>
<gene>
    <name evidence="1" type="ordered locus">Atu8043</name>
</gene>
<reference evidence="1 2" key="1">
    <citation type="journal article" date="2001" name="Science">
        <title>The genome of the natural genetic engineer Agrobacterium tumefaciens C58.</title>
        <authorList>
            <person name="Wood D.W."/>
            <person name="Setubal J.C."/>
            <person name="Kaul R."/>
            <person name="Monks D.E."/>
            <person name="Kitajima J.P."/>
            <person name="Okura V.K."/>
            <person name="Zhou Y."/>
            <person name="Chen L."/>
            <person name="Wood G.E."/>
            <person name="Almeida N.F.Jr."/>
            <person name="Woo L."/>
            <person name="Chen Y."/>
            <person name="Paulsen I.T."/>
            <person name="Eisen J.A."/>
            <person name="Karp P.D."/>
            <person name="Bovee D.Sr."/>
            <person name="Chapman P."/>
            <person name="Clendenning J."/>
            <person name="Deatherage G."/>
            <person name="Gillet W."/>
            <person name="Grant C."/>
            <person name="Kutyavin T."/>
            <person name="Levy R."/>
            <person name="Li M.J."/>
            <person name="McClelland E."/>
            <person name="Palmieri A."/>
            <person name="Raymond C."/>
            <person name="Rouse G."/>
            <person name="Saenphimmachak C."/>
            <person name="Wu Z."/>
            <person name="Romero P."/>
            <person name="Gordon D."/>
            <person name="Zhang S."/>
            <person name="Yoo H."/>
            <person name="Tao Y."/>
            <person name="Biddle P."/>
            <person name="Jung M."/>
            <person name="Krespan W."/>
            <person name="Perry M."/>
            <person name="Gordon-Kamm B."/>
            <person name="Liao L."/>
            <person name="Kim S."/>
            <person name="Hendrick C."/>
            <person name="Zhao Z.Y."/>
            <person name="Dolan M."/>
            <person name="Chumley F."/>
            <person name="Tingey S.V."/>
            <person name="Tomb J.F."/>
            <person name="Gordon M.P."/>
            <person name="Olson M.V."/>
            <person name="Nester E.W."/>
        </authorList>
    </citation>
    <scope>NUCLEOTIDE SEQUENCE [LARGE SCALE GENOMIC DNA]</scope>
    <source>
        <strain evidence="2">C58 / ATCC 33970</strain>
    </source>
</reference>
<dbReference type="Proteomes" id="UP000000813">
    <property type="component" value="Chromosome linear"/>
</dbReference>
<evidence type="ECO:0000313" key="2">
    <source>
        <dbReference type="Proteomes" id="UP000000813"/>
    </source>
</evidence>
<dbReference type="STRING" id="176299.Atu8043"/>
<dbReference type="EnsemblBacteria" id="AAK88567">
    <property type="protein sequence ID" value="AAK88567"/>
    <property type="gene ID" value="Atu8043"/>
</dbReference>
<dbReference type="KEGG" id="atu:Atu8043"/>
<name>Q8U518_AGRFC</name>
<reference evidence="1 2" key="2">
    <citation type="journal article" date="2001" name="Science">
        <title>Genome sequence of the plant pathogen and biotechnology agent Agrobacterium tumefaciens C58.</title>
        <authorList>
            <person name="Goodner B."/>
            <person name="Hinkle G."/>
            <person name="Gattung S."/>
            <person name="Miller N."/>
            <person name="Blanchard M."/>
            <person name="Qurollo B."/>
            <person name="Goldman B.S."/>
            <person name="Cao Y."/>
            <person name="Askenazi M."/>
            <person name="Halling C."/>
            <person name="Mullin L."/>
            <person name="Houmiel K."/>
            <person name="Gordon J."/>
            <person name="Vaudin M."/>
            <person name="Iartchouk O."/>
            <person name="Epp A."/>
            <person name="Liu F."/>
            <person name="Wollam C."/>
            <person name="Allinger M."/>
            <person name="Doughty D."/>
            <person name="Scott C."/>
            <person name="Lappas C."/>
            <person name="Markelz B."/>
            <person name="Flanagan C."/>
            <person name="Crowell C."/>
            <person name="Gurson J."/>
            <person name="Lomo C."/>
            <person name="Sear C."/>
            <person name="Strub G."/>
            <person name="Cielo C."/>
            <person name="Slater S."/>
        </authorList>
    </citation>
    <scope>NUCLEOTIDE SEQUENCE [LARGE SCALE GENOMIC DNA]</scope>
    <source>
        <strain evidence="2">C58 / ATCC 33970</strain>
    </source>
</reference>
<sequence length="93" mass="10556">MPPVRGQTVFAFELAERKMCRECDLAVDRYSVILAELSEAATFVFWSIQGENGDEIGASIGKWKISGWETTDSFNVRYACLIVQISLAQTFRW</sequence>
<dbReference type="EMBL" id="AE007870">
    <property type="protein sequence ID" value="AAK88567.1"/>
    <property type="molecule type" value="Genomic_DNA"/>
</dbReference>
<proteinExistence type="predicted"/>
<dbReference type="HOGENOM" id="CLU_2393324_0_0_5"/>
<organism evidence="1 2">
    <name type="scientific">Agrobacterium fabrum (strain C58 / ATCC 33970)</name>
    <name type="common">Agrobacterium tumefaciens (strain C58)</name>
    <dbReference type="NCBI Taxonomy" id="176299"/>
    <lineage>
        <taxon>Bacteria</taxon>
        <taxon>Pseudomonadati</taxon>
        <taxon>Pseudomonadota</taxon>
        <taxon>Alphaproteobacteria</taxon>
        <taxon>Hyphomicrobiales</taxon>
        <taxon>Rhizobiaceae</taxon>
        <taxon>Rhizobium/Agrobacterium group</taxon>
        <taxon>Agrobacterium</taxon>
        <taxon>Agrobacterium tumefaciens complex</taxon>
    </lineage>
</organism>
<accession>Q8U518</accession>
<dbReference type="PIR" id="E98130">
    <property type="entry name" value="E98130"/>
</dbReference>
<keyword evidence="2" id="KW-1185">Reference proteome</keyword>
<evidence type="ECO:0000313" key="1">
    <source>
        <dbReference type="EMBL" id="AAK88567.1"/>
    </source>
</evidence>